<dbReference type="InterPro" id="IPR011990">
    <property type="entry name" value="TPR-like_helical_dom_sf"/>
</dbReference>
<evidence type="ECO:0000313" key="5">
    <source>
        <dbReference type="Proteomes" id="UP001596548"/>
    </source>
</evidence>
<reference evidence="5" key="1">
    <citation type="journal article" date="2019" name="Int. J. Syst. Evol. Microbiol.">
        <title>The Global Catalogue of Microorganisms (GCM) 10K type strain sequencing project: providing services to taxonomists for standard genome sequencing and annotation.</title>
        <authorList>
            <consortium name="The Broad Institute Genomics Platform"/>
            <consortium name="The Broad Institute Genome Sequencing Center for Infectious Disease"/>
            <person name="Wu L."/>
            <person name="Ma J."/>
        </authorList>
    </citation>
    <scope>NUCLEOTIDE SEQUENCE [LARGE SCALE GENOMIC DNA]</scope>
    <source>
        <strain evidence="5">XZYJT-10</strain>
    </source>
</reference>
<dbReference type="EMBL" id="JBHTBJ010000051">
    <property type="protein sequence ID" value="MFC7279440.1"/>
    <property type="molecule type" value="Genomic_DNA"/>
</dbReference>
<dbReference type="CDD" id="cd06170">
    <property type="entry name" value="LuxR_C_like"/>
    <property type="match status" value="1"/>
</dbReference>
<dbReference type="PROSITE" id="PS00675">
    <property type="entry name" value="SIGMA54_INTERACT_1"/>
    <property type="match status" value="1"/>
</dbReference>
<dbReference type="Pfam" id="PF13191">
    <property type="entry name" value="AAA_16"/>
    <property type="match status" value="1"/>
</dbReference>
<dbReference type="RefSeq" id="WP_378976771.1">
    <property type="nucleotide sequence ID" value="NZ_JBHTBJ010000051.1"/>
</dbReference>
<dbReference type="Gene3D" id="1.10.10.10">
    <property type="entry name" value="Winged helix-like DNA-binding domain superfamily/Winged helix DNA-binding domain"/>
    <property type="match status" value="1"/>
</dbReference>
<dbReference type="InterPro" id="IPR027417">
    <property type="entry name" value="P-loop_NTPase"/>
</dbReference>
<keyword evidence="1" id="KW-0547">Nucleotide-binding</keyword>
<dbReference type="Proteomes" id="UP001596548">
    <property type="component" value="Unassembled WGS sequence"/>
</dbReference>
<dbReference type="SUPFAM" id="SSF48452">
    <property type="entry name" value="TPR-like"/>
    <property type="match status" value="2"/>
</dbReference>
<gene>
    <name evidence="4" type="ORF">ACFQS1_36225</name>
</gene>
<dbReference type="InterPro" id="IPR036388">
    <property type="entry name" value="WH-like_DNA-bd_sf"/>
</dbReference>
<protein>
    <submittedName>
        <fullName evidence="4">AAA family ATPase</fullName>
    </submittedName>
</protein>
<dbReference type="SUPFAM" id="SSF46894">
    <property type="entry name" value="C-terminal effector domain of the bipartite response regulators"/>
    <property type="match status" value="1"/>
</dbReference>
<dbReference type="SMART" id="SM00421">
    <property type="entry name" value="HTH_LUXR"/>
    <property type="match status" value="1"/>
</dbReference>
<dbReference type="PROSITE" id="PS50043">
    <property type="entry name" value="HTH_LUXR_2"/>
    <property type="match status" value="1"/>
</dbReference>
<dbReference type="Gene3D" id="3.40.50.300">
    <property type="entry name" value="P-loop containing nucleotide triphosphate hydrolases"/>
    <property type="match status" value="1"/>
</dbReference>
<evidence type="ECO:0000256" key="2">
    <source>
        <dbReference type="ARBA" id="ARBA00022840"/>
    </source>
</evidence>
<dbReference type="InterPro" id="IPR000792">
    <property type="entry name" value="Tscrpt_reg_LuxR_C"/>
</dbReference>
<dbReference type="Gene3D" id="1.25.40.10">
    <property type="entry name" value="Tetratricopeptide repeat domain"/>
    <property type="match status" value="1"/>
</dbReference>
<dbReference type="InterPro" id="IPR016032">
    <property type="entry name" value="Sig_transdc_resp-reg_C-effctor"/>
</dbReference>
<dbReference type="InterPro" id="IPR025662">
    <property type="entry name" value="Sigma_54_int_dom_ATP-bd_1"/>
</dbReference>
<sequence>MASDEGDDGPLVGRTDTLADVQSDLRNLGPGGTAAVFVTGESGVGKSRLLRETARAMGDAGYAVLSGTCLDIGDASPLHPVLQALRQYQPDLQQWDQTAGADALLDRVSRDLRAVAGDKHLLLVLDDLQWADRSTRQLLLYLLAGLGGIRLSMLAAVRAEALHGAHPLRRVLAELRRLRSVKVVDLAPLDREQTLELVTAIAGGIEPEDSDRVYKRSGGNPFVVEELARDLRDGRIELSDTLREIFLSRVDELPANAHAVVHAVAAGVEPVDHQVLAKVTKLAEDELLEAIRAAVAHRFVASAADGYRLRHRLVAEILEAEVLPAEATALHRRFAEALEAGGIVDHARLAHHWQRAGEAARALPSVVAAARSAEKLYGYAEAHRHWSLALDLIGDDEAATPGIAGPAAGPGAGGGTTRAELLSHAAETAHRCGEHQRALDRLAELARHPGAPGECDLHLRRARYLAAAGRSATAETEYELALNSPACTPQQRVSAAANLAELLLHLGRYADAYARATEALDQAAVGSTQDLVRASAALGFSSAFREDPDAGLAVIRHAVDIAERSGQPDDLGVAYLHLAELLAGPLNNVEEGVLVARRGAERLAALGAGRTYQTRLLAIAGNGLFRVGQWAEADQVLEAAMAHRPSGADAVELLLARCRLWVGFGDVDAAQRDLDAVATLLAGGGARHVLPMLTLRAGLAMWQGRHAQARAAVQRGLTETRSDDLVLLGVLAWHGLRAEAEARAAGEPVDPGAVRRLRTVVDRMAEGVGSAATPVRAVVDGYLDLCHAEISRVEERHDPEPWLRAAVAWDRRNQPYPAAYARLRRAEAALTRKSRRAQAILALREAYATATAMGARPFAAEIVSTAQRFRVALADDADTQPMSPPAAQDDGLAVLTQREREVLAAVAEGLTNREIGERLFISERTVGVHVGHIFDKLQVRTRVQASRVYLTAA</sequence>
<keyword evidence="5" id="KW-1185">Reference proteome</keyword>
<dbReference type="PROSITE" id="PS00622">
    <property type="entry name" value="HTH_LUXR_1"/>
    <property type="match status" value="1"/>
</dbReference>
<evidence type="ECO:0000259" key="3">
    <source>
        <dbReference type="PROSITE" id="PS50043"/>
    </source>
</evidence>
<evidence type="ECO:0000313" key="4">
    <source>
        <dbReference type="EMBL" id="MFC7279440.1"/>
    </source>
</evidence>
<dbReference type="SUPFAM" id="SSF52540">
    <property type="entry name" value="P-loop containing nucleoside triphosphate hydrolases"/>
    <property type="match status" value="1"/>
</dbReference>
<feature type="domain" description="HTH luxR-type" evidence="3">
    <location>
        <begin position="888"/>
        <end position="953"/>
    </location>
</feature>
<dbReference type="PANTHER" id="PTHR16305">
    <property type="entry name" value="TESTICULAR SOLUBLE ADENYLYL CYCLASE"/>
    <property type="match status" value="1"/>
</dbReference>
<evidence type="ECO:0000256" key="1">
    <source>
        <dbReference type="ARBA" id="ARBA00022741"/>
    </source>
</evidence>
<comment type="caution">
    <text evidence="4">The sequence shown here is derived from an EMBL/GenBank/DDBJ whole genome shotgun (WGS) entry which is preliminary data.</text>
</comment>
<dbReference type="InterPro" id="IPR041664">
    <property type="entry name" value="AAA_16"/>
</dbReference>
<dbReference type="Pfam" id="PF00196">
    <property type="entry name" value="GerE"/>
    <property type="match status" value="1"/>
</dbReference>
<accession>A0ABW2I3I0</accession>
<proteinExistence type="predicted"/>
<dbReference type="PANTHER" id="PTHR16305:SF35">
    <property type="entry name" value="TRANSCRIPTIONAL ACTIVATOR DOMAIN"/>
    <property type="match status" value="1"/>
</dbReference>
<organism evidence="4 5">
    <name type="scientific">Paractinoplanes rhizophilus</name>
    <dbReference type="NCBI Taxonomy" id="1416877"/>
    <lineage>
        <taxon>Bacteria</taxon>
        <taxon>Bacillati</taxon>
        <taxon>Actinomycetota</taxon>
        <taxon>Actinomycetes</taxon>
        <taxon>Micromonosporales</taxon>
        <taxon>Micromonosporaceae</taxon>
        <taxon>Paractinoplanes</taxon>
    </lineage>
</organism>
<dbReference type="PRINTS" id="PR00038">
    <property type="entry name" value="HTHLUXR"/>
</dbReference>
<keyword evidence="2" id="KW-0067">ATP-binding</keyword>
<name>A0ABW2I3I0_9ACTN</name>